<keyword evidence="10" id="KW-1185">Reference proteome</keyword>
<dbReference type="SUPFAM" id="SSF56954">
    <property type="entry name" value="Outer membrane efflux proteins (OEP)"/>
    <property type="match status" value="1"/>
</dbReference>
<dbReference type="Proteomes" id="UP000319449">
    <property type="component" value="Unassembled WGS sequence"/>
</dbReference>
<evidence type="ECO:0000256" key="5">
    <source>
        <dbReference type="ARBA" id="ARBA00022692"/>
    </source>
</evidence>
<dbReference type="RefSeq" id="WP_145018806.1">
    <property type="nucleotide sequence ID" value="NZ_VLLN01000004.1"/>
</dbReference>
<dbReference type="Pfam" id="PF02321">
    <property type="entry name" value="OEP"/>
    <property type="match status" value="2"/>
</dbReference>
<dbReference type="AlphaFoldDB" id="A0A562WQ65"/>
<sequence>MRNILKQNGGLPVGRGAVIAFVLLGICVLIGLPHQTAAAEQRVLTLGQALQIARENNKDIRKAHQYGQSVQGRYVEERSAALPQLTLSGSASVARDDSQQLFFGTAAEQYSRVVDLSLSQPLYTWGKVSAAIRAAEVGLKTADEQLRLAHQGTQRDVAVAFYNLLLAKELHRVAVENLEQKKRHSDEAHKKFAAGVATDYDVLAADVSVQNARPEVIRTDNLIKTNRDQLSFLLGIEGEAVDAVGSLDMAVAPPPAFEEVLQIARDSRPELIDLRHRLGIYGELVTIAAAENKPRLDLKGAVGWHQLDIASLGNDGAAWKIGVYLSFPFFDGFKTDGRVQQARSDLATKRIEEQKLLDAISLEVRNAINNVREAGEIVTALAGTVRQAERLLQMAEKGYEYGVKIRLEVDDAQLNLLQAQSNLARARRDYLAARTNLDWTSGKLGE</sequence>
<evidence type="ECO:0000256" key="7">
    <source>
        <dbReference type="ARBA" id="ARBA00023237"/>
    </source>
</evidence>
<dbReference type="GO" id="GO:0009279">
    <property type="term" value="C:cell outer membrane"/>
    <property type="evidence" value="ECO:0007669"/>
    <property type="project" value="UniProtKB-SubCell"/>
</dbReference>
<name>A0A562WQ65_9BACT</name>
<dbReference type="GO" id="GO:0015562">
    <property type="term" value="F:efflux transmembrane transporter activity"/>
    <property type="evidence" value="ECO:0007669"/>
    <property type="project" value="InterPro"/>
</dbReference>
<gene>
    <name evidence="9" type="ORF">JN12_00889</name>
</gene>
<feature type="transmembrane region" description="Helical" evidence="8">
    <location>
        <begin position="12"/>
        <end position="32"/>
    </location>
</feature>
<protein>
    <submittedName>
        <fullName evidence="9">HAE1 family hydrophobic/amphiphilic exporter-1</fullName>
    </submittedName>
</protein>
<dbReference type="Gene3D" id="1.20.1600.10">
    <property type="entry name" value="Outer membrane efflux proteins (OEP)"/>
    <property type="match status" value="1"/>
</dbReference>
<keyword evidence="4" id="KW-1134">Transmembrane beta strand</keyword>
<dbReference type="EMBL" id="VLLN01000004">
    <property type="protein sequence ID" value="TWJ32449.1"/>
    <property type="molecule type" value="Genomic_DNA"/>
</dbReference>
<dbReference type="InterPro" id="IPR003423">
    <property type="entry name" value="OMP_efflux"/>
</dbReference>
<evidence type="ECO:0000256" key="4">
    <source>
        <dbReference type="ARBA" id="ARBA00022452"/>
    </source>
</evidence>
<dbReference type="PANTHER" id="PTHR30026:SF20">
    <property type="entry name" value="OUTER MEMBRANE PROTEIN TOLC"/>
    <property type="match status" value="1"/>
</dbReference>
<dbReference type="GO" id="GO:0015288">
    <property type="term" value="F:porin activity"/>
    <property type="evidence" value="ECO:0007669"/>
    <property type="project" value="TreeGrafter"/>
</dbReference>
<dbReference type="OrthoDB" id="9769302at2"/>
<evidence type="ECO:0000256" key="8">
    <source>
        <dbReference type="SAM" id="Phobius"/>
    </source>
</evidence>
<dbReference type="PANTHER" id="PTHR30026">
    <property type="entry name" value="OUTER MEMBRANE PROTEIN TOLC"/>
    <property type="match status" value="1"/>
</dbReference>
<comment type="subcellular location">
    <subcellularLocation>
        <location evidence="1">Cell outer membrane</location>
    </subcellularLocation>
</comment>
<evidence type="ECO:0000313" key="9">
    <source>
        <dbReference type="EMBL" id="TWJ32449.1"/>
    </source>
</evidence>
<dbReference type="GO" id="GO:1990281">
    <property type="term" value="C:efflux pump complex"/>
    <property type="evidence" value="ECO:0007669"/>
    <property type="project" value="TreeGrafter"/>
</dbReference>
<keyword evidence="3" id="KW-0813">Transport</keyword>
<keyword evidence="8" id="KW-1133">Transmembrane helix</keyword>
<comment type="caution">
    <text evidence="9">The sequence shown here is derived from an EMBL/GenBank/DDBJ whole genome shotgun (WGS) entry which is preliminary data.</text>
</comment>
<proteinExistence type="inferred from homology"/>
<dbReference type="InterPro" id="IPR051906">
    <property type="entry name" value="TolC-like"/>
</dbReference>
<comment type="similarity">
    <text evidence="2">Belongs to the outer membrane factor (OMF) (TC 1.B.17) family.</text>
</comment>
<keyword evidence="7" id="KW-0998">Cell outer membrane</keyword>
<keyword evidence="5 8" id="KW-0812">Transmembrane</keyword>
<organism evidence="9 10">
    <name type="scientific">Geobacter argillaceus</name>
    <dbReference type="NCBI Taxonomy" id="345631"/>
    <lineage>
        <taxon>Bacteria</taxon>
        <taxon>Pseudomonadati</taxon>
        <taxon>Thermodesulfobacteriota</taxon>
        <taxon>Desulfuromonadia</taxon>
        <taxon>Geobacterales</taxon>
        <taxon>Geobacteraceae</taxon>
        <taxon>Geobacter</taxon>
    </lineage>
</organism>
<evidence type="ECO:0000313" key="10">
    <source>
        <dbReference type="Proteomes" id="UP000319449"/>
    </source>
</evidence>
<evidence type="ECO:0000256" key="6">
    <source>
        <dbReference type="ARBA" id="ARBA00023136"/>
    </source>
</evidence>
<evidence type="ECO:0000256" key="2">
    <source>
        <dbReference type="ARBA" id="ARBA00007613"/>
    </source>
</evidence>
<accession>A0A562WQ65</accession>
<evidence type="ECO:0000256" key="1">
    <source>
        <dbReference type="ARBA" id="ARBA00004442"/>
    </source>
</evidence>
<reference evidence="9 10" key="1">
    <citation type="submission" date="2019-07" db="EMBL/GenBank/DDBJ databases">
        <title>Genomic Encyclopedia of Archaeal and Bacterial Type Strains, Phase II (KMG-II): from individual species to whole genera.</title>
        <authorList>
            <person name="Goeker M."/>
        </authorList>
    </citation>
    <scope>NUCLEOTIDE SEQUENCE [LARGE SCALE GENOMIC DNA]</scope>
    <source>
        <strain evidence="9 10">ATCC BAA-1139</strain>
    </source>
</reference>
<evidence type="ECO:0000256" key="3">
    <source>
        <dbReference type="ARBA" id="ARBA00022448"/>
    </source>
</evidence>
<keyword evidence="6 8" id="KW-0472">Membrane</keyword>